<evidence type="ECO:0000256" key="5">
    <source>
        <dbReference type="ARBA" id="ARBA00022840"/>
    </source>
</evidence>
<dbReference type="InterPro" id="IPR011053">
    <property type="entry name" value="Single_hybrid_motif"/>
</dbReference>
<dbReference type="FunFam" id="3.40.50.20:FF:000010">
    <property type="entry name" value="Propionyl-CoA carboxylase subunit alpha"/>
    <property type="match status" value="1"/>
</dbReference>
<dbReference type="Gene3D" id="2.40.50.100">
    <property type="match status" value="1"/>
</dbReference>
<proteinExistence type="predicted"/>
<evidence type="ECO:0000256" key="6">
    <source>
        <dbReference type="ARBA" id="ARBA00023267"/>
    </source>
</evidence>
<dbReference type="CDD" id="cd06850">
    <property type="entry name" value="biotinyl_domain"/>
    <property type="match status" value="1"/>
</dbReference>
<dbReference type="InterPro" id="IPR050856">
    <property type="entry name" value="Biotin_carboxylase_complex"/>
</dbReference>
<evidence type="ECO:0000256" key="4">
    <source>
        <dbReference type="ARBA" id="ARBA00022741"/>
    </source>
</evidence>
<dbReference type="InterPro" id="IPR016185">
    <property type="entry name" value="PreATP-grasp_dom_sf"/>
</dbReference>
<sequence>MFDTVLVANRGEIAVRVIRTLRRMGIKSVAVYSDPDTTARHVLEADTAVRLGPAAARESYLNIDKVVDAAVCTGAQAIHPGYGFLSENADFAAACERAGVAFLGPPPLAIQVMGDKITAKNAVAAFDVPVVPGVAQPGLTDDELAAAADEVGYPVLIKPSAGGGGKGMRLVEDPARLPEALVSARREAASAFGDETLFLERFVLRPRHIEVQVLADTHGNVVHLGERECSLQRRHQKVIEEAPSPLLDPGTRARIGAAACSTARSVDYVGAGTVEFIVSADRPDEFFFMEMNTRLQVEHPVTEAVTGLDLVEWQLRVAAGEKLGFAQDDIELRGHAIEARVYAEDPARGFLPTGGRVLEVFEPSGAGVRVDSSLLAGTQVGSDYDPMLSKVIAHGDDRDEALTKLDGALAGTAVLGVQTNLEFLRFLLADERVRAGDLDTALLDERLADFAPVPAPDDVLAAGGLFRQWALARRARGNPWAAPTGWRVGGDAAPVRTEMRTPLRSETVSVWGLPGDARVQLGDGETRSASVRVDGASMTVTLDGVSREYRWAEADRHLWIADERGTWHLREAEEHKIHRAAGARQAEIVSPMPGNVIAVQAESGTEVSEGDVVVVVEAMKMEHSLAAPVSGRVEVLVSVGDQVAVDQVLARLADSEEKTEGKDET</sequence>
<dbReference type="PANTHER" id="PTHR18866:SF33">
    <property type="entry name" value="METHYLCROTONOYL-COA CARBOXYLASE SUBUNIT ALPHA, MITOCHONDRIAL-RELATED"/>
    <property type="match status" value="1"/>
</dbReference>
<dbReference type="AlphaFoldDB" id="A0ABD6P4V5"/>
<dbReference type="RefSeq" id="WP_068208442.1">
    <property type="nucleotide sequence ID" value="NZ_LZIT01000114.1"/>
</dbReference>
<dbReference type="PROSITE" id="PS50975">
    <property type="entry name" value="ATP_GRASP"/>
    <property type="match status" value="1"/>
</dbReference>
<keyword evidence="4 9" id="KW-0547">Nucleotide-binding</keyword>
<dbReference type="GO" id="GO:0005524">
    <property type="term" value="F:ATP binding"/>
    <property type="evidence" value="ECO:0007669"/>
    <property type="project" value="UniProtKB-UniRule"/>
</dbReference>
<dbReference type="Pfam" id="PF02785">
    <property type="entry name" value="Biotin_carb_C"/>
    <property type="match status" value="1"/>
</dbReference>
<dbReference type="Pfam" id="PF00364">
    <property type="entry name" value="Biotin_lipoyl"/>
    <property type="match status" value="1"/>
</dbReference>
<dbReference type="InterPro" id="IPR011761">
    <property type="entry name" value="ATP-grasp"/>
</dbReference>
<dbReference type="InterPro" id="IPR005479">
    <property type="entry name" value="CPAse_ATP-bd"/>
</dbReference>
<keyword evidence="3" id="KW-0436">Ligase</keyword>
<dbReference type="InterPro" id="IPR011054">
    <property type="entry name" value="Rudment_hybrid_motif"/>
</dbReference>
<name>A0ABD6P4V5_9MYCO</name>
<evidence type="ECO:0000259" key="11">
    <source>
        <dbReference type="PROSITE" id="PS50975"/>
    </source>
</evidence>
<comment type="pathway">
    <text evidence="7">Amino-acid degradation; L-leucine degradation.</text>
</comment>
<evidence type="ECO:0000256" key="3">
    <source>
        <dbReference type="ARBA" id="ARBA00022598"/>
    </source>
</evidence>
<protein>
    <recommendedName>
        <fullName evidence="2">biotin carboxylase</fullName>
        <ecNumber evidence="2">6.3.4.14</ecNumber>
    </recommendedName>
</protein>
<dbReference type="Pfam" id="PF02786">
    <property type="entry name" value="CPSase_L_D2"/>
    <property type="match status" value="1"/>
</dbReference>
<dbReference type="InterPro" id="IPR011764">
    <property type="entry name" value="Biotin_carboxylation_dom"/>
</dbReference>
<feature type="domain" description="Biotin carboxylation" evidence="12">
    <location>
        <begin position="1"/>
        <end position="448"/>
    </location>
</feature>
<evidence type="ECO:0000256" key="1">
    <source>
        <dbReference type="ARBA" id="ARBA00001953"/>
    </source>
</evidence>
<dbReference type="EMBL" id="LZIT01000114">
    <property type="protein sequence ID" value="OBG40087.1"/>
    <property type="molecule type" value="Genomic_DNA"/>
</dbReference>
<dbReference type="SUPFAM" id="SSF52440">
    <property type="entry name" value="PreATP-grasp domain"/>
    <property type="match status" value="1"/>
</dbReference>
<dbReference type="Pfam" id="PF00289">
    <property type="entry name" value="Biotin_carb_N"/>
    <property type="match status" value="1"/>
</dbReference>
<keyword evidence="5 9" id="KW-0067">ATP-binding</keyword>
<dbReference type="PROSITE" id="PS00188">
    <property type="entry name" value="BIOTIN"/>
    <property type="match status" value="1"/>
</dbReference>
<dbReference type="Proteomes" id="UP000092086">
    <property type="component" value="Unassembled WGS sequence"/>
</dbReference>
<dbReference type="SMART" id="SM00878">
    <property type="entry name" value="Biotin_carb_C"/>
    <property type="match status" value="1"/>
</dbReference>
<evidence type="ECO:0000313" key="13">
    <source>
        <dbReference type="EMBL" id="OBG40087.1"/>
    </source>
</evidence>
<dbReference type="InterPro" id="IPR048429">
    <property type="entry name" value="MCC_alpha_BT"/>
</dbReference>
<evidence type="ECO:0000256" key="9">
    <source>
        <dbReference type="PROSITE-ProRule" id="PRU00409"/>
    </source>
</evidence>
<evidence type="ECO:0000256" key="8">
    <source>
        <dbReference type="ARBA" id="ARBA00048501"/>
    </source>
</evidence>
<organism evidence="13 14">
    <name type="scientific">Mycobacterium alsense</name>
    <dbReference type="NCBI Taxonomy" id="324058"/>
    <lineage>
        <taxon>Bacteria</taxon>
        <taxon>Bacillati</taxon>
        <taxon>Actinomycetota</taxon>
        <taxon>Actinomycetes</taxon>
        <taxon>Mycobacteriales</taxon>
        <taxon>Mycobacteriaceae</taxon>
        <taxon>Mycobacterium</taxon>
    </lineage>
</organism>
<comment type="caution">
    <text evidence="13">The sequence shown here is derived from an EMBL/GenBank/DDBJ whole genome shotgun (WGS) entry which is preliminary data.</text>
</comment>
<dbReference type="PANTHER" id="PTHR18866">
    <property type="entry name" value="CARBOXYLASE:PYRUVATE/ACETYL-COA/PROPIONYL-COA CARBOXYLASE"/>
    <property type="match status" value="1"/>
</dbReference>
<dbReference type="PROSITE" id="PS00867">
    <property type="entry name" value="CPSASE_2"/>
    <property type="match status" value="1"/>
</dbReference>
<dbReference type="FunFam" id="3.30.470.20:FF:000028">
    <property type="entry name" value="Methylcrotonoyl-CoA carboxylase subunit alpha, mitochondrial"/>
    <property type="match status" value="1"/>
</dbReference>
<dbReference type="PROSITE" id="PS50968">
    <property type="entry name" value="BIOTINYL_LIPOYL"/>
    <property type="match status" value="1"/>
</dbReference>
<dbReference type="SUPFAM" id="SSF51230">
    <property type="entry name" value="Single hybrid motif"/>
    <property type="match status" value="1"/>
</dbReference>
<dbReference type="SUPFAM" id="SSF51246">
    <property type="entry name" value="Rudiment single hybrid motif"/>
    <property type="match status" value="1"/>
</dbReference>
<evidence type="ECO:0000313" key="14">
    <source>
        <dbReference type="Proteomes" id="UP000092086"/>
    </source>
</evidence>
<evidence type="ECO:0000259" key="10">
    <source>
        <dbReference type="PROSITE" id="PS50968"/>
    </source>
</evidence>
<dbReference type="PROSITE" id="PS00866">
    <property type="entry name" value="CPSASE_1"/>
    <property type="match status" value="1"/>
</dbReference>
<dbReference type="GO" id="GO:0004075">
    <property type="term" value="F:biotin carboxylase activity"/>
    <property type="evidence" value="ECO:0007669"/>
    <property type="project" value="UniProtKB-EC"/>
</dbReference>
<dbReference type="InterPro" id="IPR000089">
    <property type="entry name" value="Biotin_lipoyl"/>
</dbReference>
<dbReference type="FunFam" id="3.30.1490.20:FF:000003">
    <property type="entry name" value="acetyl-CoA carboxylase isoform X1"/>
    <property type="match status" value="1"/>
</dbReference>
<evidence type="ECO:0000256" key="7">
    <source>
        <dbReference type="ARBA" id="ARBA00046317"/>
    </source>
</evidence>
<evidence type="ECO:0000256" key="2">
    <source>
        <dbReference type="ARBA" id="ARBA00013263"/>
    </source>
</evidence>
<feature type="domain" description="Lipoyl-binding" evidence="10">
    <location>
        <begin position="578"/>
        <end position="653"/>
    </location>
</feature>
<comment type="catalytic activity">
    <reaction evidence="8">
        <text>N(6)-biotinyl-L-lysyl-[protein] + hydrogencarbonate + ATP = N(6)-carboxybiotinyl-L-lysyl-[protein] + ADP + phosphate + H(+)</text>
        <dbReference type="Rhea" id="RHEA:13501"/>
        <dbReference type="Rhea" id="RHEA-COMP:10505"/>
        <dbReference type="Rhea" id="RHEA-COMP:10506"/>
        <dbReference type="ChEBI" id="CHEBI:15378"/>
        <dbReference type="ChEBI" id="CHEBI:17544"/>
        <dbReference type="ChEBI" id="CHEBI:30616"/>
        <dbReference type="ChEBI" id="CHEBI:43474"/>
        <dbReference type="ChEBI" id="CHEBI:83144"/>
        <dbReference type="ChEBI" id="CHEBI:83145"/>
        <dbReference type="ChEBI" id="CHEBI:456216"/>
        <dbReference type="EC" id="6.3.4.14"/>
    </reaction>
    <physiologicalReaction direction="left-to-right" evidence="8">
        <dbReference type="Rhea" id="RHEA:13502"/>
    </physiologicalReaction>
</comment>
<comment type="cofactor">
    <cofactor evidence="1">
        <name>biotin</name>
        <dbReference type="ChEBI" id="CHEBI:57586"/>
    </cofactor>
</comment>
<accession>A0ABD6P4V5</accession>
<dbReference type="NCBIfam" id="NF006367">
    <property type="entry name" value="PRK08591.1"/>
    <property type="match status" value="1"/>
</dbReference>
<dbReference type="PROSITE" id="PS50979">
    <property type="entry name" value="BC"/>
    <property type="match status" value="1"/>
</dbReference>
<reference evidence="13 14" key="1">
    <citation type="submission" date="2016-06" db="EMBL/GenBank/DDBJ databases">
        <authorList>
            <person name="Sutton G."/>
            <person name="Brinkac L."/>
            <person name="Sanka R."/>
            <person name="Adams M."/>
            <person name="Lau E."/>
            <person name="Sam S."/>
            <person name="Sreng N."/>
            <person name="Him V."/>
            <person name="Kerleguer A."/>
            <person name="Cheng S."/>
        </authorList>
    </citation>
    <scope>NUCLEOTIDE SEQUENCE [LARGE SCALE GENOMIC DNA]</scope>
    <source>
        <strain evidence="13 14">E2978</strain>
    </source>
</reference>
<evidence type="ECO:0000259" key="12">
    <source>
        <dbReference type="PROSITE" id="PS50979"/>
    </source>
</evidence>
<dbReference type="InterPro" id="IPR005481">
    <property type="entry name" value="BC-like_N"/>
</dbReference>
<feature type="domain" description="ATP-grasp" evidence="11">
    <location>
        <begin position="120"/>
        <end position="319"/>
    </location>
</feature>
<dbReference type="Pfam" id="PF21139">
    <property type="entry name" value="BT_MCC_alpha"/>
    <property type="match status" value="1"/>
</dbReference>
<dbReference type="Gene3D" id="3.30.470.20">
    <property type="entry name" value="ATP-grasp fold, B domain"/>
    <property type="match status" value="1"/>
</dbReference>
<keyword evidence="6" id="KW-0092">Biotin</keyword>
<dbReference type="InterPro" id="IPR005482">
    <property type="entry name" value="Biotin_COase_C"/>
</dbReference>
<dbReference type="SUPFAM" id="SSF56059">
    <property type="entry name" value="Glutathione synthetase ATP-binding domain-like"/>
    <property type="match status" value="1"/>
</dbReference>
<gene>
    <name evidence="13" type="ORF">A5672_14145</name>
</gene>
<dbReference type="InterPro" id="IPR001882">
    <property type="entry name" value="Biotin_BS"/>
</dbReference>
<dbReference type="EC" id="6.3.4.14" evidence="2"/>